<dbReference type="PANTHER" id="PTHR38601">
    <property type="entry name" value="HYDROGENASE-4 COMPONENT E"/>
    <property type="match status" value="1"/>
</dbReference>
<accession>A1RWL6</accession>
<evidence type="ECO:0000256" key="6">
    <source>
        <dbReference type="SAM" id="Phobius"/>
    </source>
</evidence>
<sequence>MLGLEKSIGACAALMVLTASYINEERNLRRATYAYCVQTLLLASIFFMLSTVEWYFALWGLTAILTKAVLVPYFILRTTKRVDAVVEEEPYLGGWASHILLGALIAIGFAIGTRIVSGWESVPLSVSVALFLIGLHLMVTRRDALKQILGICHFENGSHLTLAVMAPGLPETVEVGVLTDAVLLVLVCCLLAEEMKKVVGTLDTGRLSLLRY</sequence>
<dbReference type="EnsemblBacteria" id="ABL77596">
    <property type="protein sequence ID" value="ABL77596"/>
    <property type="gene ID" value="Tpen_0186"/>
</dbReference>
<comment type="subcellular location">
    <subcellularLocation>
        <location evidence="1">Cell membrane</location>
        <topology evidence="1">Multi-pass membrane protein</topology>
    </subcellularLocation>
</comment>
<feature type="transmembrane region" description="Helical" evidence="6">
    <location>
        <begin position="95"/>
        <end position="116"/>
    </location>
</feature>
<dbReference type="HOGENOM" id="CLU_088957_2_0_2"/>
<dbReference type="InterPro" id="IPR038730">
    <property type="entry name" value="HyfE-like"/>
</dbReference>
<protein>
    <submittedName>
        <fullName evidence="7">NADH-ubiquinone oxidoreductase, chain 4L</fullName>
    </submittedName>
</protein>
<evidence type="ECO:0000256" key="1">
    <source>
        <dbReference type="ARBA" id="ARBA00004651"/>
    </source>
</evidence>
<dbReference type="RefSeq" id="WP_011751861.1">
    <property type="nucleotide sequence ID" value="NC_008698.1"/>
</dbReference>
<evidence type="ECO:0000256" key="5">
    <source>
        <dbReference type="ARBA" id="ARBA00023136"/>
    </source>
</evidence>
<evidence type="ECO:0000256" key="4">
    <source>
        <dbReference type="ARBA" id="ARBA00022989"/>
    </source>
</evidence>
<keyword evidence="2" id="KW-1003">Cell membrane</keyword>
<dbReference type="STRING" id="368408.Tpen_0186"/>
<name>A1RWL6_THEPD</name>
<evidence type="ECO:0000256" key="2">
    <source>
        <dbReference type="ARBA" id="ARBA00022475"/>
    </source>
</evidence>
<dbReference type="GeneID" id="4600799"/>
<dbReference type="EMBL" id="CP000505">
    <property type="protein sequence ID" value="ABL77596.1"/>
    <property type="molecule type" value="Genomic_DNA"/>
</dbReference>
<keyword evidence="5 6" id="KW-0472">Membrane</keyword>
<proteinExistence type="predicted"/>
<dbReference type="GO" id="GO:0005886">
    <property type="term" value="C:plasma membrane"/>
    <property type="evidence" value="ECO:0007669"/>
    <property type="project" value="UniProtKB-SubCell"/>
</dbReference>
<gene>
    <name evidence="7" type="ordered locus">Tpen_0186</name>
</gene>
<keyword evidence="4 6" id="KW-1133">Transmembrane helix</keyword>
<dbReference type="Gene3D" id="1.10.287.3510">
    <property type="match status" value="1"/>
</dbReference>
<dbReference type="InterPro" id="IPR039428">
    <property type="entry name" value="NUOK/Mnh_C1-like"/>
</dbReference>
<dbReference type="eggNOG" id="arCOG03626">
    <property type="taxonomic scope" value="Archaea"/>
</dbReference>
<reference evidence="8" key="1">
    <citation type="journal article" date="2008" name="J. Bacteriol.">
        <title>Genome sequence of Thermofilum pendens reveals an exceptional loss of biosynthetic pathways without genome reduction.</title>
        <authorList>
            <person name="Anderson I."/>
            <person name="Rodriguez J."/>
            <person name="Susanti D."/>
            <person name="Porat I."/>
            <person name="Reich C."/>
            <person name="Ulrich L.E."/>
            <person name="Elkins J.G."/>
            <person name="Mavromatis K."/>
            <person name="Lykidis A."/>
            <person name="Kim E."/>
            <person name="Thompson L.S."/>
            <person name="Nolan M."/>
            <person name="Land M."/>
            <person name="Copeland A."/>
            <person name="Lapidus A."/>
            <person name="Lucas S."/>
            <person name="Detter C."/>
            <person name="Zhulin I.B."/>
            <person name="Olsen G.J."/>
            <person name="Whitman W."/>
            <person name="Mukhopadhyay B."/>
            <person name="Bristow J."/>
            <person name="Kyrpides N."/>
        </authorList>
    </citation>
    <scope>NUCLEOTIDE SEQUENCE [LARGE SCALE GENOMIC DNA]</scope>
    <source>
        <strain evidence="8">DSM 2475 / Hrk 5</strain>
    </source>
</reference>
<feature type="transmembrane region" description="Helical" evidence="6">
    <location>
        <begin position="32"/>
        <end position="50"/>
    </location>
</feature>
<dbReference type="Pfam" id="PF00420">
    <property type="entry name" value="Oxidored_q2"/>
    <property type="match status" value="1"/>
</dbReference>
<dbReference type="OrthoDB" id="147319at2157"/>
<evidence type="ECO:0000313" key="8">
    <source>
        <dbReference type="Proteomes" id="UP000000641"/>
    </source>
</evidence>
<evidence type="ECO:0000313" key="7">
    <source>
        <dbReference type="EMBL" id="ABL77596.1"/>
    </source>
</evidence>
<dbReference type="AlphaFoldDB" id="A1RWL6"/>
<organism evidence="7 8">
    <name type="scientific">Thermofilum pendens (strain DSM 2475 / Hrk 5)</name>
    <dbReference type="NCBI Taxonomy" id="368408"/>
    <lineage>
        <taxon>Archaea</taxon>
        <taxon>Thermoproteota</taxon>
        <taxon>Thermoprotei</taxon>
        <taxon>Thermofilales</taxon>
        <taxon>Thermofilaceae</taxon>
        <taxon>Thermofilum</taxon>
    </lineage>
</organism>
<keyword evidence="8" id="KW-1185">Reference proteome</keyword>
<dbReference type="PANTHER" id="PTHR38601:SF1">
    <property type="entry name" value="HYDROGENASE-4 COMPONENT E"/>
    <property type="match status" value="1"/>
</dbReference>
<dbReference type="Proteomes" id="UP000000641">
    <property type="component" value="Chromosome"/>
</dbReference>
<keyword evidence="3 6" id="KW-0812">Transmembrane</keyword>
<feature type="transmembrane region" description="Helical" evidence="6">
    <location>
        <begin position="56"/>
        <end position="75"/>
    </location>
</feature>
<evidence type="ECO:0000256" key="3">
    <source>
        <dbReference type="ARBA" id="ARBA00022692"/>
    </source>
</evidence>
<feature type="transmembrane region" description="Helical" evidence="6">
    <location>
        <begin position="122"/>
        <end position="139"/>
    </location>
</feature>
<dbReference type="KEGG" id="tpe:Tpen_0186"/>
<dbReference type="NCBIfam" id="NF008556">
    <property type="entry name" value="PRK11492.1"/>
    <property type="match status" value="1"/>
</dbReference>